<sequence>MSGTMIVTSGLLVLQLVITSATPTFTNTDGDDQTRDPVPQIVVAGIFNPASRCRPEVTYDEKCEICAECAEPDCWRFNSETCQCHKQLRCKGKTNATLDTTTATPHSTHQHNPVTSSSADTIPDVTPDAKSCSPGVLFVERCEKCEGQQILIIGYFAMIYLSQKFMAYFLFSV</sequence>
<reference evidence="4 5" key="1">
    <citation type="submission" date="2024-05" db="EMBL/GenBank/DDBJ databases">
        <authorList>
            <person name="Wallberg A."/>
        </authorList>
    </citation>
    <scope>NUCLEOTIDE SEQUENCE [LARGE SCALE GENOMIC DNA]</scope>
</reference>
<dbReference type="EMBL" id="CAXKWB010024563">
    <property type="protein sequence ID" value="CAL4126377.1"/>
    <property type="molecule type" value="Genomic_DNA"/>
</dbReference>
<evidence type="ECO:0000256" key="3">
    <source>
        <dbReference type="SAM" id="SignalP"/>
    </source>
</evidence>
<comment type="caution">
    <text evidence="4">The sequence shown here is derived from an EMBL/GenBank/DDBJ whole genome shotgun (WGS) entry which is preliminary data.</text>
</comment>
<evidence type="ECO:0000256" key="2">
    <source>
        <dbReference type="SAM" id="Phobius"/>
    </source>
</evidence>
<accession>A0AAV2RLJ4</accession>
<feature type="chain" id="PRO_5043718832" evidence="3">
    <location>
        <begin position="22"/>
        <end position="173"/>
    </location>
</feature>
<gene>
    <name evidence="4" type="ORF">MNOR_LOCUS25559</name>
</gene>
<feature type="region of interest" description="Disordered" evidence="1">
    <location>
        <begin position="101"/>
        <end position="120"/>
    </location>
</feature>
<dbReference type="AlphaFoldDB" id="A0AAV2RLJ4"/>
<keyword evidence="3" id="KW-0732">Signal</keyword>
<protein>
    <submittedName>
        <fullName evidence="4">Uncharacterized protein</fullName>
    </submittedName>
</protein>
<proteinExistence type="predicted"/>
<organism evidence="4 5">
    <name type="scientific">Meganyctiphanes norvegica</name>
    <name type="common">Northern krill</name>
    <name type="synonym">Thysanopoda norvegica</name>
    <dbReference type="NCBI Taxonomy" id="48144"/>
    <lineage>
        <taxon>Eukaryota</taxon>
        <taxon>Metazoa</taxon>
        <taxon>Ecdysozoa</taxon>
        <taxon>Arthropoda</taxon>
        <taxon>Crustacea</taxon>
        <taxon>Multicrustacea</taxon>
        <taxon>Malacostraca</taxon>
        <taxon>Eumalacostraca</taxon>
        <taxon>Eucarida</taxon>
        <taxon>Euphausiacea</taxon>
        <taxon>Euphausiidae</taxon>
        <taxon>Meganyctiphanes</taxon>
    </lineage>
</organism>
<keyword evidence="2" id="KW-0472">Membrane</keyword>
<feature type="compositionally biased region" description="Polar residues" evidence="1">
    <location>
        <begin position="110"/>
        <end position="120"/>
    </location>
</feature>
<keyword evidence="2" id="KW-1133">Transmembrane helix</keyword>
<feature type="signal peptide" evidence="3">
    <location>
        <begin position="1"/>
        <end position="21"/>
    </location>
</feature>
<keyword evidence="5" id="KW-1185">Reference proteome</keyword>
<evidence type="ECO:0000313" key="5">
    <source>
        <dbReference type="Proteomes" id="UP001497623"/>
    </source>
</evidence>
<feature type="transmembrane region" description="Helical" evidence="2">
    <location>
        <begin position="150"/>
        <end position="171"/>
    </location>
</feature>
<evidence type="ECO:0000256" key="1">
    <source>
        <dbReference type="SAM" id="MobiDB-lite"/>
    </source>
</evidence>
<evidence type="ECO:0000313" key="4">
    <source>
        <dbReference type="EMBL" id="CAL4126377.1"/>
    </source>
</evidence>
<name>A0AAV2RLJ4_MEGNR</name>
<dbReference type="Proteomes" id="UP001497623">
    <property type="component" value="Unassembled WGS sequence"/>
</dbReference>
<keyword evidence="2" id="KW-0812">Transmembrane</keyword>